<dbReference type="InterPro" id="IPR025660">
    <property type="entry name" value="Pept_his_AS"/>
</dbReference>
<dbReference type="PROSITE" id="PS00139">
    <property type="entry name" value="THIOL_PROTEASE_CYS"/>
    <property type="match status" value="1"/>
</dbReference>
<evidence type="ECO:0000256" key="9">
    <source>
        <dbReference type="ARBA" id="ARBA00057399"/>
    </source>
</evidence>
<evidence type="ECO:0000256" key="3">
    <source>
        <dbReference type="ARBA" id="ARBA00022729"/>
    </source>
</evidence>
<dbReference type="InterPro" id="IPR000668">
    <property type="entry name" value="Peptidase_C1A_C"/>
</dbReference>
<sequence length="353" mass="39230">MGSFLLEHLVLTLCLYLCRTLGADTDDAQEIPLHAQMLTGAPLVEYLQKNQELFEVRTTPTPGFKYKLMDVAFANANQNLNPVVNDDNDTGADLPENYDPRIVWRNCSSFHTIRDQANCGSCWAVSTAAAISDRICVATKGKKQVYISATDILTCCGAPCGMGCQGGWPIRAWEFFEYDGVVSGGPYLGKGCCSPYPLHPCGQHGNDTFYGNCRGMAPTPPCKKRCQPGFRGMYRIDKRYGEPGRAYRLPKSEVKIRREIKERGSVTATFAVYEDFSHYKSGIYKHTAGYITGFHAVKMIGWGKDINGTDYWLIANSWHDDWGENGFFRMIRGINDCGIEETVAAGIVDVESL</sequence>
<organism evidence="14">
    <name type="scientific">Haemonchus placei</name>
    <name type="common">Barber's pole worm</name>
    <dbReference type="NCBI Taxonomy" id="6290"/>
    <lineage>
        <taxon>Eukaryota</taxon>
        <taxon>Metazoa</taxon>
        <taxon>Ecdysozoa</taxon>
        <taxon>Nematoda</taxon>
        <taxon>Chromadorea</taxon>
        <taxon>Rhabditida</taxon>
        <taxon>Rhabditina</taxon>
        <taxon>Rhabditomorpha</taxon>
        <taxon>Strongyloidea</taxon>
        <taxon>Trichostrongylidae</taxon>
        <taxon>Haemonchus</taxon>
    </lineage>
</organism>
<dbReference type="InterPro" id="IPR000169">
    <property type="entry name" value="Pept_cys_AS"/>
</dbReference>
<keyword evidence="13" id="KW-1185">Reference proteome</keyword>
<evidence type="ECO:0000256" key="5">
    <source>
        <dbReference type="ARBA" id="ARBA00022807"/>
    </source>
</evidence>
<dbReference type="PROSITE" id="PS00639">
    <property type="entry name" value="THIOL_PROTEASE_HIS"/>
    <property type="match status" value="1"/>
</dbReference>
<dbReference type="STRING" id="6290.A0A0N4WEG5"/>
<accession>A0A0N4WEG5</accession>
<dbReference type="OMA" id="WPIRAWE"/>
<feature type="chain" id="PRO_5043123623" evidence="10">
    <location>
        <begin position="23"/>
        <end position="353"/>
    </location>
</feature>
<dbReference type="GO" id="GO:0008234">
    <property type="term" value="F:cysteine-type peptidase activity"/>
    <property type="evidence" value="ECO:0007669"/>
    <property type="project" value="UniProtKB-KW"/>
</dbReference>
<dbReference type="Pfam" id="PF00112">
    <property type="entry name" value="Peptidase_C1"/>
    <property type="match status" value="1"/>
</dbReference>
<dbReference type="InterPro" id="IPR025661">
    <property type="entry name" value="Pept_asp_AS"/>
</dbReference>
<feature type="domain" description="Peptidase C1A papain C-terminal" evidence="11">
    <location>
        <begin position="94"/>
        <end position="347"/>
    </location>
</feature>
<dbReference type="InterPro" id="IPR013128">
    <property type="entry name" value="Peptidase_C1A"/>
</dbReference>
<dbReference type="PANTHER" id="PTHR12411">
    <property type="entry name" value="CYSTEINE PROTEASE FAMILY C1-RELATED"/>
    <property type="match status" value="1"/>
</dbReference>
<comment type="similarity">
    <text evidence="1">Belongs to the peptidase C1 family.</text>
</comment>
<dbReference type="GO" id="GO:0006508">
    <property type="term" value="P:proteolysis"/>
    <property type="evidence" value="ECO:0007669"/>
    <property type="project" value="UniProtKB-KW"/>
</dbReference>
<evidence type="ECO:0000259" key="11">
    <source>
        <dbReference type="SMART" id="SM00645"/>
    </source>
</evidence>
<dbReference type="Proteomes" id="UP000268014">
    <property type="component" value="Unassembled WGS sequence"/>
</dbReference>
<keyword evidence="8" id="KW-0325">Glycoprotein</keyword>
<evidence type="ECO:0000256" key="8">
    <source>
        <dbReference type="ARBA" id="ARBA00023180"/>
    </source>
</evidence>
<proteinExistence type="inferred from homology"/>
<keyword evidence="4" id="KW-0378">Hydrolase</keyword>
<evidence type="ECO:0000256" key="6">
    <source>
        <dbReference type="ARBA" id="ARBA00023145"/>
    </source>
</evidence>
<keyword evidence="2" id="KW-0645">Protease</keyword>
<evidence type="ECO:0000256" key="2">
    <source>
        <dbReference type="ARBA" id="ARBA00022670"/>
    </source>
</evidence>
<evidence type="ECO:0000256" key="4">
    <source>
        <dbReference type="ARBA" id="ARBA00022801"/>
    </source>
</evidence>
<keyword evidence="5" id="KW-0788">Thiol protease</keyword>
<reference evidence="12 13" key="2">
    <citation type="submission" date="2018-11" db="EMBL/GenBank/DDBJ databases">
        <authorList>
            <consortium name="Pathogen Informatics"/>
        </authorList>
    </citation>
    <scope>NUCLEOTIDE SEQUENCE [LARGE SCALE GENOMIC DNA]</scope>
    <source>
        <strain evidence="12 13">MHpl1</strain>
    </source>
</reference>
<dbReference type="WBParaSite" id="HPLM_0000903001-mRNA-1">
    <property type="protein sequence ID" value="HPLM_0000903001-mRNA-1"/>
    <property type="gene ID" value="HPLM_0000903001"/>
</dbReference>
<reference evidence="14" key="1">
    <citation type="submission" date="2017-02" db="UniProtKB">
        <authorList>
            <consortium name="WormBaseParasite"/>
        </authorList>
    </citation>
    <scope>IDENTIFICATION</scope>
</reference>
<evidence type="ECO:0000256" key="1">
    <source>
        <dbReference type="ARBA" id="ARBA00008455"/>
    </source>
</evidence>
<evidence type="ECO:0000313" key="14">
    <source>
        <dbReference type="WBParaSite" id="HPLM_0000903001-mRNA-1"/>
    </source>
</evidence>
<dbReference type="EMBL" id="UZAF01016979">
    <property type="protein sequence ID" value="VDO36395.1"/>
    <property type="molecule type" value="Genomic_DNA"/>
</dbReference>
<dbReference type="FunFam" id="3.90.70.10:FF:000031">
    <property type="entry name" value="Cathepsin B"/>
    <property type="match status" value="1"/>
</dbReference>
<keyword evidence="7" id="KW-1015">Disulfide bond</keyword>
<evidence type="ECO:0000256" key="10">
    <source>
        <dbReference type="SAM" id="SignalP"/>
    </source>
</evidence>
<dbReference type="AlphaFoldDB" id="A0A0N4WEG5"/>
<evidence type="ECO:0000313" key="13">
    <source>
        <dbReference type="Proteomes" id="UP000268014"/>
    </source>
</evidence>
<dbReference type="OrthoDB" id="10268671at2759"/>
<name>A0A0N4WEG5_HAEPC</name>
<evidence type="ECO:0000313" key="12">
    <source>
        <dbReference type="EMBL" id="VDO36395.1"/>
    </source>
</evidence>
<dbReference type="PRINTS" id="PR00705">
    <property type="entry name" value="PAPAIN"/>
</dbReference>
<keyword evidence="6" id="KW-0865">Zymogen</keyword>
<protein>
    <submittedName>
        <fullName evidence="14">Pept_C1 domain-containing protein</fullName>
    </submittedName>
</protein>
<evidence type="ECO:0000256" key="7">
    <source>
        <dbReference type="ARBA" id="ARBA00023157"/>
    </source>
</evidence>
<dbReference type="SMART" id="SM00645">
    <property type="entry name" value="Pept_C1"/>
    <property type="match status" value="1"/>
</dbReference>
<dbReference type="PROSITE" id="PS00640">
    <property type="entry name" value="THIOL_PROTEASE_ASN"/>
    <property type="match status" value="1"/>
</dbReference>
<dbReference type="CDD" id="cd02620">
    <property type="entry name" value="Peptidase_C1A_CathepsinB"/>
    <property type="match status" value="1"/>
</dbReference>
<keyword evidence="3 10" id="KW-0732">Signal</keyword>
<feature type="signal peptide" evidence="10">
    <location>
        <begin position="1"/>
        <end position="22"/>
    </location>
</feature>
<dbReference type="Gene3D" id="3.90.70.10">
    <property type="entry name" value="Cysteine proteinases"/>
    <property type="match status" value="1"/>
</dbReference>
<gene>
    <name evidence="12" type="ORF">HPLM_LOCUS9022</name>
</gene>
<dbReference type="InterPro" id="IPR038765">
    <property type="entry name" value="Papain-like_cys_pep_sf"/>
</dbReference>
<dbReference type="SUPFAM" id="SSF54001">
    <property type="entry name" value="Cysteine proteinases"/>
    <property type="match status" value="1"/>
</dbReference>
<comment type="function">
    <text evidence="9">Expression of the protease correlates with blood-feeding and suggests a role for the protease in blood digestion.</text>
</comment>